<gene>
    <name evidence="1" type="ORF">QVD17_16375</name>
</gene>
<dbReference type="EMBL" id="JAUHHV010000004">
    <property type="protein sequence ID" value="KAK1427683.1"/>
    <property type="molecule type" value="Genomic_DNA"/>
</dbReference>
<dbReference type="Proteomes" id="UP001229421">
    <property type="component" value="Unassembled WGS sequence"/>
</dbReference>
<sequence>MEQETKLNELRYEMEREAKIELHEYCGVVEFTREEVDALLNVKIRTKDKFNLKEKSEIITAYIKRLKMCVRWFQDF</sequence>
<proteinExistence type="predicted"/>
<accession>A0AAD8NZI5</accession>
<reference evidence="1" key="1">
    <citation type="journal article" date="2023" name="bioRxiv">
        <title>Improved chromosome-level genome assembly for marigold (Tagetes erecta).</title>
        <authorList>
            <person name="Jiang F."/>
            <person name="Yuan L."/>
            <person name="Wang S."/>
            <person name="Wang H."/>
            <person name="Xu D."/>
            <person name="Wang A."/>
            <person name="Fan W."/>
        </authorList>
    </citation>
    <scope>NUCLEOTIDE SEQUENCE</scope>
    <source>
        <strain evidence="1">WSJ</strain>
        <tissue evidence="1">Leaf</tissue>
    </source>
</reference>
<evidence type="ECO:0000313" key="1">
    <source>
        <dbReference type="EMBL" id="KAK1427683.1"/>
    </source>
</evidence>
<keyword evidence="2" id="KW-1185">Reference proteome</keyword>
<name>A0AAD8NZI5_TARER</name>
<protein>
    <submittedName>
        <fullName evidence="1">Uncharacterized protein</fullName>
    </submittedName>
</protein>
<dbReference type="AlphaFoldDB" id="A0AAD8NZI5"/>
<evidence type="ECO:0000313" key="2">
    <source>
        <dbReference type="Proteomes" id="UP001229421"/>
    </source>
</evidence>
<comment type="caution">
    <text evidence="1">The sequence shown here is derived from an EMBL/GenBank/DDBJ whole genome shotgun (WGS) entry which is preliminary data.</text>
</comment>
<organism evidence="1 2">
    <name type="scientific">Tagetes erecta</name>
    <name type="common">African marigold</name>
    <dbReference type="NCBI Taxonomy" id="13708"/>
    <lineage>
        <taxon>Eukaryota</taxon>
        <taxon>Viridiplantae</taxon>
        <taxon>Streptophyta</taxon>
        <taxon>Embryophyta</taxon>
        <taxon>Tracheophyta</taxon>
        <taxon>Spermatophyta</taxon>
        <taxon>Magnoliopsida</taxon>
        <taxon>eudicotyledons</taxon>
        <taxon>Gunneridae</taxon>
        <taxon>Pentapetalae</taxon>
        <taxon>asterids</taxon>
        <taxon>campanulids</taxon>
        <taxon>Asterales</taxon>
        <taxon>Asteraceae</taxon>
        <taxon>Asteroideae</taxon>
        <taxon>Heliantheae alliance</taxon>
        <taxon>Tageteae</taxon>
        <taxon>Tagetes</taxon>
    </lineage>
</organism>